<dbReference type="GO" id="GO:0006281">
    <property type="term" value="P:DNA repair"/>
    <property type="evidence" value="ECO:0007669"/>
    <property type="project" value="TreeGrafter"/>
</dbReference>
<gene>
    <name evidence="1" type="ORF">A1359_19695</name>
</gene>
<comment type="caution">
    <text evidence="1">The sequence shown here is derived from an EMBL/GenBank/DDBJ whole genome shotgun (WGS) entry which is preliminary data.</text>
</comment>
<dbReference type="GO" id="GO:0005829">
    <property type="term" value="C:cytosol"/>
    <property type="evidence" value="ECO:0007669"/>
    <property type="project" value="TreeGrafter"/>
</dbReference>
<dbReference type="AlphaFoldDB" id="A0A177NSY0"/>
<dbReference type="SUPFAM" id="SSF56784">
    <property type="entry name" value="HAD-like"/>
    <property type="match status" value="1"/>
</dbReference>
<dbReference type="OrthoDB" id="368044at2"/>
<proteinExistence type="predicted"/>
<dbReference type="PANTHER" id="PTHR43434">
    <property type="entry name" value="PHOSPHOGLYCOLATE PHOSPHATASE"/>
    <property type="match status" value="1"/>
</dbReference>
<evidence type="ECO:0008006" key="3">
    <source>
        <dbReference type="Google" id="ProtNLM"/>
    </source>
</evidence>
<sequence length="250" mass="28419">MNNTTIHALDFDGVICDSAVETAITGWKAASQIWQDMPNSAAPQSLIDQFRLVRPIIETGYEAILAMRLLFLGESCTAIYSHYQAKTQQLLEQAQVSSDDLKKLFGDTRDHWIANDLPDWIAMNPLFAGVKEKLQAIGQAHNWYVITTKQERFVKQILQANAIELADQRIFGLDRNMSKPEVLKDLLITHPDQPIEFVEDRLPTLLNVQKLPELSKVELLFATWGYNTQEDKAIASQQGFRMLSLEDFLL</sequence>
<dbReference type="InterPro" id="IPR036412">
    <property type="entry name" value="HAD-like_sf"/>
</dbReference>
<dbReference type="InterPro" id="IPR023198">
    <property type="entry name" value="PGP-like_dom2"/>
</dbReference>
<protein>
    <recommendedName>
        <fullName evidence="3">Haloacid dehalogenase</fullName>
    </recommendedName>
</protein>
<name>A0A177NSY0_9GAMM</name>
<dbReference type="InterPro" id="IPR023214">
    <property type="entry name" value="HAD_sf"/>
</dbReference>
<dbReference type="PANTHER" id="PTHR43434:SF21">
    <property type="entry name" value="SLL0295 PROTEIN"/>
    <property type="match status" value="1"/>
</dbReference>
<dbReference type="GO" id="GO:0008967">
    <property type="term" value="F:phosphoglycolate phosphatase activity"/>
    <property type="evidence" value="ECO:0007669"/>
    <property type="project" value="TreeGrafter"/>
</dbReference>
<reference evidence="1 2" key="1">
    <citation type="submission" date="2016-03" db="EMBL/GenBank/DDBJ databases">
        <authorList>
            <person name="Ploux O."/>
        </authorList>
    </citation>
    <scope>NUCLEOTIDE SEQUENCE [LARGE SCALE GENOMIC DNA]</scope>
    <source>
        <strain evidence="1 2">R-45370</strain>
    </source>
</reference>
<accession>A0A177NSY0</accession>
<dbReference type="Gene3D" id="3.40.50.1000">
    <property type="entry name" value="HAD superfamily/HAD-like"/>
    <property type="match status" value="1"/>
</dbReference>
<dbReference type="Proteomes" id="UP000078476">
    <property type="component" value="Unassembled WGS sequence"/>
</dbReference>
<dbReference type="EMBL" id="LUUI01000017">
    <property type="protein sequence ID" value="OAI21177.1"/>
    <property type="molecule type" value="Genomic_DNA"/>
</dbReference>
<dbReference type="Gene3D" id="1.10.150.240">
    <property type="entry name" value="Putative phosphatase, domain 2"/>
    <property type="match status" value="1"/>
</dbReference>
<evidence type="ECO:0000313" key="1">
    <source>
        <dbReference type="EMBL" id="OAI21177.1"/>
    </source>
</evidence>
<keyword evidence="2" id="KW-1185">Reference proteome</keyword>
<dbReference type="STRING" id="980561.A1359_19695"/>
<evidence type="ECO:0000313" key="2">
    <source>
        <dbReference type="Proteomes" id="UP000078476"/>
    </source>
</evidence>
<organism evidence="1 2">
    <name type="scientific">Methylomonas lenta</name>
    <dbReference type="NCBI Taxonomy" id="980561"/>
    <lineage>
        <taxon>Bacteria</taxon>
        <taxon>Pseudomonadati</taxon>
        <taxon>Pseudomonadota</taxon>
        <taxon>Gammaproteobacteria</taxon>
        <taxon>Methylococcales</taxon>
        <taxon>Methylococcaceae</taxon>
        <taxon>Methylomonas</taxon>
    </lineage>
</organism>
<dbReference type="RefSeq" id="WP_066976743.1">
    <property type="nucleotide sequence ID" value="NZ_LUUI01000017.1"/>
</dbReference>
<dbReference type="InterPro" id="IPR050155">
    <property type="entry name" value="HAD-like_hydrolase_sf"/>
</dbReference>